<evidence type="ECO:0008006" key="3">
    <source>
        <dbReference type="Google" id="ProtNLM"/>
    </source>
</evidence>
<sequence length="338" mass="38001">MGRWQQWLVAAIAILAVLVPGAGRACPSPPTTWNLVRDTQLIVLGRVVESWDVGPIPEDTVPPFETEDERLQRELIRELTPRQRARLEVREVWKGAAEKSLIVASNPTVDTLTSITDHGPEDSWHLLFLYKVDGVWQVFDAEADKRLEEHDVAAWRERVKEARTLQARDSGDAQARREWNALGLLHRATRGDALEEVHDRNMPWRESHEEPLSAPGTPLVSRVTQRRIASSVIADPYVQHSVWTSGLPGLLLLLNGYADPDLDRIAASLVDPRLGDIRHYPLSATQDALDLLSVRFGVGGEPGTERCDLGELRDEEAEPIVPCVRARWERIRALHAQQ</sequence>
<dbReference type="Proteomes" id="UP000662747">
    <property type="component" value="Chromosome"/>
</dbReference>
<evidence type="ECO:0000313" key="2">
    <source>
        <dbReference type="Proteomes" id="UP000662747"/>
    </source>
</evidence>
<accession>A0ABX7NP16</accession>
<proteinExistence type="predicted"/>
<dbReference type="RefSeq" id="WP_206722172.1">
    <property type="nucleotide sequence ID" value="NZ_CP071090.1"/>
</dbReference>
<organism evidence="1 2">
    <name type="scientific">Pyxidicoccus parkwayensis</name>
    <dbReference type="NCBI Taxonomy" id="2813578"/>
    <lineage>
        <taxon>Bacteria</taxon>
        <taxon>Pseudomonadati</taxon>
        <taxon>Myxococcota</taxon>
        <taxon>Myxococcia</taxon>
        <taxon>Myxococcales</taxon>
        <taxon>Cystobacterineae</taxon>
        <taxon>Myxococcaceae</taxon>
        <taxon>Pyxidicoccus</taxon>
    </lineage>
</organism>
<keyword evidence="2" id="KW-1185">Reference proteome</keyword>
<gene>
    <name evidence="1" type="ORF">JY651_35945</name>
</gene>
<dbReference type="EMBL" id="CP071090">
    <property type="protein sequence ID" value="QSQ20592.1"/>
    <property type="molecule type" value="Genomic_DNA"/>
</dbReference>
<name>A0ABX7NP16_9BACT</name>
<protein>
    <recommendedName>
        <fullName evidence="3">Lipoprotein</fullName>
    </recommendedName>
</protein>
<evidence type="ECO:0000313" key="1">
    <source>
        <dbReference type="EMBL" id="QSQ20592.1"/>
    </source>
</evidence>
<reference evidence="1 2" key="1">
    <citation type="submission" date="2021-02" db="EMBL/GenBank/DDBJ databases">
        <title>De Novo genome assembly of isolated myxobacteria.</title>
        <authorList>
            <person name="Stevens D.C."/>
        </authorList>
    </citation>
    <scope>NUCLEOTIDE SEQUENCE [LARGE SCALE GENOMIC DNA]</scope>
    <source>
        <strain evidence="2">SCPEA02</strain>
    </source>
</reference>